<comment type="subcellular location">
    <subcellularLocation>
        <location evidence="1">Membrane</location>
    </subcellularLocation>
</comment>
<dbReference type="SUPFAM" id="SSF81321">
    <property type="entry name" value="Family A G protein-coupled receptor-like"/>
    <property type="match status" value="1"/>
</dbReference>
<evidence type="ECO:0000256" key="3">
    <source>
        <dbReference type="ARBA" id="ARBA00022989"/>
    </source>
</evidence>
<dbReference type="InterPro" id="IPR000276">
    <property type="entry name" value="GPCR_Rhodpsn"/>
</dbReference>
<dbReference type="GO" id="GO:0004930">
    <property type="term" value="F:G protein-coupled receptor activity"/>
    <property type="evidence" value="ECO:0007669"/>
    <property type="project" value="InterPro"/>
</dbReference>
<keyword evidence="4 6" id="KW-0472">Membrane</keyword>
<keyword evidence="3 6" id="KW-1133">Transmembrane helix</keyword>
<dbReference type="PANTHER" id="PTHR46709:SF2">
    <property type="entry name" value="G-PROTEIN COUPLED RECEPTORS FAMILY 1 PROFILE DOMAIN-CONTAINING PROTEIN"/>
    <property type="match status" value="1"/>
</dbReference>
<dbReference type="PRINTS" id="PR00237">
    <property type="entry name" value="GPCRRHODOPSN"/>
</dbReference>
<feature type="transmembrane region" description="Helical" evidence="6">
    <location>
        <begin position="80"/>
        <end position="105"/>
    </location>
</feature>
<feature type="transmembrane region" description="Helical" evidence="6">
    <location>
        <begin position="43"/>
        <end position="68"/>
    </location>
</feature>
<dbReference type="PANTHER" id="PTHR46709">
    <property type="entry name" value="PROTEIN CBG23488-RELATED"/>
    <property type="match status" value="1"/>
</dbReference>
<feature type="transmembrane region" description="Helical" evidence="6">
    <location>
        <begin position="220"/>
        <end position="242"/>
    </location>
</feature>
<feature type="domain" description="G-protein coupled receptors family 1 profile" evidence="7">
    <location>
        <begin position="60"/>
        <end position="341"/>
    </location>
</feature>
<dbReference type="AlphaFoldDB" id="A0AAF3J9Z1"/>
<reference evidence="9" key="1">
    <citation type="submission" date="2024-02" db="UniProtKB">
        <authorList>
            <consortium name="WormBaseParasite"/>
        </authorList>
    </citation>
    <scope>IDENTIFICATION</scope>
</reference>
<feature type="transmembrane region" description="Helical" evidence="6">
    <location>
        <begin position="279"/>
        <end position="300"/>
    </location>
</feature>
<keyword evidence="2 6" id="KW-0812">Transmembrane</keyword>
<dbReference type="Pfam" id="PF00001">
    <property type="entry name" value="7tm_1"/>
    <property type="match status" value="1"/>
</dbReference>
<name>A0AAF3J9Z1_9BILA</name>
<feature type="region of interest" description="Disordered" evidence="5">
    <location>
        <begin position="369"/>
        <end position="396"/>
    </location>
</feature>
<dbReference type="InterPro" id="IPR017452">
    <property type="entry name" value="GPCR_Rhodpsn_7TM"/>
</dbReference>
<keyword evidence="8" id="KW-1185">Reference proteome</keyword>
<evidence type="ECO:0000256" key="2">
    <source>
        <dbReference type="ARBA" id="ARBA00022692"/>
    </source>
</evidence>
<feature type="transmembrane region" description="Helical" evidence="6">
    <location>
        <begin position="165"/>
        <end position="189"/>
    </location>
</feature>
<dbReference type="WBParaSite" id="MBELARI_LOCUS5603">
    <property type="protein sequence ID" value="MBELARI_LOCUS5603"/>
    <property type="gene ID" value="MBELARI_LOCUS5603"/>
</dbReference>
<evidence type="ECO:0000256" key="6">
    <source>
        <dbReference type="SAM" id="Phobius"/>
    </source>
</evidence>
<protein>
    <recommendedName>
        <fullName evidence="7">G-protein coupled receptors family 1 profile domain-containing protein</fullName>
    </recommendedName>
</protein>
<evidence type="ECO:0000256" key="1">
    <source>
        <dbReference type="ARBA" id="ARBA00004370"/>
    </source>
</evidence>
<evidence type="ECO:0000313" key="9">
    <source>
        <dbReference type="WBParaSite" id="MBELARI_LOCUS5603"/>
    </source>
</evidence>
<feature type="transmembrane region" description="Helical" evidence="6">
    <location>
        <begin position="125"/>
        <end position="145"/>
    </location>
</feature>
<proteinExistence type="predicted"/>
<feature type="compositionally biased region" description="Basic and acidic residues" evidence="5">
    <location>
        <begin position="384"/>
        <end position="396"/>
    </location>
</feature>
<evidence type="ECO:0000259" key="7">
    <source>
        <dbReference type="PROSITE" id="PS50262"/>
    </source>
</evidence>
<organism evidence="8 9">
    <name type="scientific">Mesorhabditis belari</name>
    <dbReference type="NCBI Taxonomy" id="2138241"/>
    <lineage>
        <taxon>Eukaryota</taxon>
        <taxon>Metazoa</taxon>
        <taxon>Ecdysozoa</taxon>
        <taxon>Nematoda</taxon>
        <taxon>Chromadorea</taxon>
        <taxon>Rhabditida</taxon>
        <taxon>Rhabditina</taxon>
        <taxon>Rhabditomorpha</taxon>
        <taxon>Rhabditoidea</taxon>
        <taxon>Rhabditidae</taxon>
        <taxon>Mesorhabditinae</taxon>
        <taxon>Mesorhabditis</taxon>
    </lineage>
</organism>
<evidence type="ECO:0000313" key="8">
    <source>
        <dbReference type="Proteomes" id="UP000887575"/>
    </source>
</evidence>
<feature type="transmembrane region" description="Helical" evidence="6">
    <location>
        <begin position="320"/>
        <end position="340"/>
    </location>
</feature>
<dbReference type="Proteomes" id="UP000887575">
    <property type="component" value="Unassembled WGS sequence"/>
</dbReference>
<dbReference type="PROSITE" id="PS50262">
    <property type="entry name" value="G_PROTEIN_RECEP_F1_2"/>
    <property type="match status" value="1"/>
</dbReference>
<evidence type="ECO:0000256" key="4">
    <source>
        <dbReference type="ARBA" id="ARBA00023136"/>
    </source>
</evidence>
<evidence type="ECO:0000256" key="5">
    <source>
        <dbReference type="SAM" id="MobiDB-lite"/>
    </source>
</evidence>
<dbReference type="Gene3D" id="1.20.1070.10">
    <property type="entry name" value="Rhodopsin 7-helix transmembrane proteins"/>
    <property type="match status" value="1"/>
</dbReference>
<sequence>MEEPPPTQSFSFAELFLESDHSVRNPNGTCSTYFPPPLIAFRFGLVTVFGSIVALIGMVENLLLLYLFASRKHHRTSYNLYMMLLAVFDTFVSGAYVPLMSVNVAGDFFEDPWLVKIWYSYMRPIYTISHVGLTASTFLIVAATFERYCITMNSRALKWAQRNRLFIASFAVIMGIFSKGTIGYELLYITAEDCKGTMMEISLTNRKFVYETQYHEWMRLWYRNLVTIVAPFLILLILNFLIIRALRRQPQMTVCSQLAGPAAADISKRKMARRNATKSLLLVGICYLFANVFHLVALVWEQNDSEDARNQHEVWSKVYAILIDVASLLSVVACAFRLPILISCQQQLREEVKTILRNVFCCKVDKKPQDDNEKLVTSGQSSHTTHENGMETSNKEKKEIRVCLPVDGNDNALIPSTKSLSNGKHYSIDGLQIYFHNGNETLL</sequence>
<accession>A0AAF3J9Z1</accession>
<dbReference type="GO" id="GO:0016020">
    <property type="term" value="C:membrane"/>
    <property type="evidence" value="ECO:0007669"/>
    <property type="project" value="UniProtKB-SubCell"/>
</dbReference>